<dbReference type="PIRSF" id="PIRSF037226">
    <property type="entry name" value="Amidohydrolase_ACY1L2_prd"/>
    <property type="match status" value="1"/>
</dbReference>
<dbReference type="Gene3D" id="3.30.70.360">
    <property type="match status" value="1"/>
</dbReference>
<dbReference type="InterPro" id="IPR002933">
    <property type="entry name" value="Peptidase_M20"/>
</dbReference>
<dbReference type="InterPro" id="IPR011650">
    <property type="entry name" value="Peptidase_M20_dimer"/>
</dbReference>
<comment type="caution">
    <text evidence="3">The sequence shown here is derived from an EMBL/GenBank/DDBJ whole genome shotgun (WGS) entry which is preliminary data.</text>
</comment>
<reference evidence="3" key="2">
    <citation type="submission" date="2023-12" db="EMBL/GenBank/DDBJ databases">
        <authorList>
            <person name="Sun Q."/>
            <person name="Inoue M."/>
        </authorList>
    </citation>
    <scope>NUCLEOTIDE SEQUENCE</scope>
    <source>
        <strain evidence="3">JCM 17590</strain>
    </source>
</reference>
<organism evidence="3 4">
    <name type="scientific">Gryllotalpicola daejeonensis</name>
    <dbReference type="NCBI Taxonomy" id="993087"/>
    <lineage>
        <taxon>Bacteria</taxon>
        <taxon>Bacillati</taxon>
        <taxon>Actinomycetota</taxon>
        <taxon>Actinomycetes</taxon>
        <taxon>Micrococcales</taxon>
        <taxon>Microbacteriaceae</taxon>
        <taxon>Gryllotalpicola</taxon>
    </lineage>
</organism>
<evidence type="ECO:0000259" key="2">
    <source>
        <dbReference type="Pfam" id="PF07687"/>
    </source>
</evidence>
<protein>
    <recommendedName>
        <fullName evidence="1">Peptidase M20 domain-containing protein 2</fullName>
    </recommendedName>
</protein>
<dbReference type="Proteomes" id="UP001415169">
    <property type="component" value="Unassembled WGS sequence"/>
</dbReference>
<evidence type="ECO:0000256" key="1">
    <source>
        <dbReference type="PIRNR" id="PIRNR037226"/>
    </source>
</evidence>
<reference evidence="3" key="1">
    <citation type="journal article" date="2014" name="Int. J. Syst. Evol. Microbiol.">
        <title>Complete genome of a new Firmicutes species belonging to the dominant human colonic microbiota ('Ruminococcus bicirculans') reveals two chromosomes and a selective capacity to utilize plant glucans.</title>
        <authorList>
            <consortium name="NISC Comparative Sequencing Program"/>
            <person name="Wegmann U."/>
            <person name="Louis P."/>
            <person name="Goesmann A."/>
            <person name="Henrissat B."/>
            <person name="Duncan S.H."/>
            <person name="Flint H.J."/>
        </authorList>
    </citation>
    <scope>NUCLEOTIDE SEQUENCE</scope>
    <source>
        <strain evidence="3">JCM 17590</strain>
    </source>
</reference>
<gene>
    <name evidence="3" type="ORF">GCM10022286_25100</name>
</gene>
<dbReference type="InterPro" id="IPR017144">
    <property type="entry name" value="Xaa-Arg_dipeptidase"/>
</dbReference>
<accession>A0ABP7ZM36</accession>
<dbReference type="InterPro" id="IPR052030">
    <property type="entry name" value="Peptidase_M20/M20A_hydrolases"/>
</dbReference>
<dbReference type="CDD" id="cd03887">
    <property type="entry name" value="M20_Acy1L2"/>
    <property type="match status" value="1"/>
</dbReference>
<dbReference type="EMBL" id="BAABBV010000001">
    <property type="protein sequence ID" value="GAA4163936.1"/>
    <property type="molecule type" value="Genomic_DNA"/>
</dbReference>
<dbReference type="PANTHER" id="PTHR30575:SF0">
    <property type="entry name" value="XAA-ARG DIPEPTIDASE"/>
    <property type="match status" value="1"/>
</dbReference>
<dbReference type="Gene3D" id="3.40.630.10">
    <property type="entry name" value="Zn peptidases"/>
    <property type="match status" value="1"/>
</dbReference>
<dbReference type="SUPFAM" id="SSF53187">
    <property type="entry name" value="Zn-dependent exopeptidases"/>
    <property type="match status" value="1"/>
</dbReference>
<sequence length="449" mass="46811">MAGMVFRDLGHPETPDRAYADALQARAERLADAAAFITSSFTGAPAELAAEVAAAVDSLEPEITALSHRIFETPEVAFHEQRSAGAVAAAVERLTGVQATVGAYGLETAVEASIGSSHGGAPTVAILGEYDALPGIGHGCGHNIIAASAVGAFAALARLGDRLPGRVVLLGTPAEEGSSGKELMARRGAFDGIDAALMAHGFGYDAIDHPFIGRRILRMEFEGVAAHASASPFLGRNALDAVTLAYQAVGLLRQHLPPTDRVHGIVKEGGERPSVIPRRAVLEFYLRSHRADTLKELSRRLADIAHGAALATGTGVTLVWDPLPATLPTRFNRPLSERWAVHQATRGRKALTSAEVPSELAASTDFGNVSVRVPGIHPVIKVSPPGIALHTAEFAGWASSEAGDRAAVDAAFGLALTALDFLADGELRAAAREDFEGAGGALNVEEYFA</sequence>
<feature type="domain" description="Peptidase M20 dimerisation" evidence="2">
    <location>
        <begin position="218"/>
        <end position="305"/>
    </location>
</feature>
<comment type="similarity">
    <text evidence="1">Belongs to the peptidase M20A family.</text>
</comment>
<evidence type="ECO:0000313" key="3">
    <source>
        <dbReference type="EMBL" id="GAA4163936.1"/>
    </source>
</evidence>
<dbReference type="SUPFAM" id="SSF55031">
    <property type="entry name" value="Bacterial exopeptidase dimerisation domain"/>
    <property type="match status" value="1"/>
</dbReference>
<dbReference type="InterPro" id="IPR036264">
    <property type="entry name" value="Bact_exopeptidase_dim_dom"/>
</dbReference>
<dbReference type="PANTHER" id="PTHR30575">
    <property type="entry name" value="PEPTIDASE M20"/>
    <property type="match status" value="1"/>
</dbReference>
<evidence type="ECO:0000313" key="4">
    <source>
        <dbReference type="Proteomes" id="UP001415169"/>
    </source>
</evidence>
<dbReference type="Pfam" id="PF07687">
    <property type="entry name" value="M20_dimer"/>
    <property type="match status" value="1"/>
</dbReference>
<dbReference type="NCBIfam" id="TIGR01891">
    <property type="entry name" value="amidohydrolases"/>
    <property type="match status" value="1"/>
</dbReference>
<dbReference type="InterPro" id="IPR017439">
    <property type="entry name" value="Amidohydrolase"/>
</dbReference>
<proteinExistence type="inferred from homology"/>
<dbReference type="Pfam" id="PF01546">
    <property type="entry name" value="Peptidase_M20"/>
    <property type="match status" value="1"/>
</dbReference>
<keyword evidence="4" id="KW-1185">Reference proteome</keyword>
<name>A0ABP7ZM36_9MICO</name>